<dbReference type="PANTHER" id="PTHR43629:SF2">
    <property type="entry name" value="RHODANESE-LIKE_PPIC DOMAIN-CONTAINING PROTEIN 12, CHLOROPLASTIC"/>
    <property type="match status" value="1"/>
</dbReference>
<dbReference type="SUPFAM" id="SSF54534">
    <property type="entry name" value="FKBP-like"/>
    <property type="match status" value="1"/>
</dbReference>
<dbReference type="Proteomes" id="UP001189429">
    <property type="component" value="Unassembled WGS sequence"/>
</dbReference>
<keyword evidence="6" id="KW-1185">Reference proteome</keyword>
<gene>
    <name evidence="5" type="ORF">PCOR1329_LOCUS4650</name>
</gene>
<comment type="caution">
    <text evidence="5">The sequence shown here is derived from an EMBL/GenBank/DDBJ whole genome shotgun (WGS) entry which is preliminary data.</text>
</comment>
<keyword evidence="3" id="KW-1133">Transmembrane helix</keyword>
<feature type="transmembrane region" description="Helical" evidence="3">
    <location>
        <begin position="25"/>
        <end position="46"/>
    </location>
</feature>
<organism evidence="5 6">
    <name type="scientific">Prorocentrum cordatum</name>
    <dbReference type="NCBI Taxonomy" id="2364126"/>
    <lineage>
        <taxon>Eukaryota</taxon>
        <taxon>Sar</taxon>
        <taxon>Alveolata</taxon>
        <taxon>Dinophyceae</taxon>
        <taxon>Prorocentrales</taxon>
        <taxon>Prorocentraceae</taxon>
        <taxon>Prorocentrum</taxon>
    </lineage>
</organism>
<evidence type="ECO:0000256" key="1">
    <source>
        <dbReference type="PROSITE-ProRule" id="PRU00278"/>
    </source>
</evidence>
<dbReference type="EMBL" id="CAUYUJ010001207">
    <property type="protein sequence ID" value="CAK0794767.1"/>
    <property type="molecule type" value="Genomic_DNA"/>
</dbReference>
<evidence type="ECO:0000256" key="2">
    <source>
        <dbReference type="RuleBase" id="RU363014"/>
    </source>
</evidence>
<keyword evidence="1 2" id="KW-0697">Rotamase</keyword>
<comment type="catalytic activity">
    <reaction evidence="2">
        <text>[protein]-peptidylproline (omega=180) = [protein]-peptidylproline (omega=0)</text>
        <dbReference type="Rhea" id="RHEA:16237"/>
        <dbReference type="Rhea" id="RHEA-COMP:10747"/>
        <dbReference type="Rhea" id="RHEA-COMP:10748"/>
        <dbReference type="ChEBI" id="CHEBI:83833"/>
        <dbReference type="ChEBI" id="CHEBI:83834"/>
        <dbReference type="EC" id="5.2.1.8"/>
    </reaction>
</comment>
<accession>A0ABN9PTB6</accession>
<dbReference type="Pfam" id="PF00639">
    <property type="entry name" value="Rotamase"/>
    <property type="match status" value="1"/>
</dbReference>
<evidence type="ECO:0000256" key="3">
    <source>
        <dbReference type="SAM" id="Phobius"/>
    </source>
</evidence>
<name>A0ABN9PTB6_9DINO</name>
<evidence type="ECO:0000313" key="5">
    <source>
        <dbReference type="EMBL" id="CAK0794767.1"/>
    </source>
</evidence>
<keyword evidence="3" id="KW-0812">Transmembrane</keyword>
<reference evidence="5" key="1">
    <citation type="submission" date="2023-10" db="EMBL/GenBank/DDBJ databases">
        <authorList>
            <person name="Chen Y."/>
            <person name="Shah S."/>
            <person name="Dougan E. K."/>
            <person name="Thang M."/>
            <person name="Chan C."/>
        </authorList>
    </citation>
    <scope>NUCLEOTIDE SEQUENCE [LARGE SCALE GENOMIC DNA]</scope>
</reference>
<dbReference type="InterPro" id="IPR000297">
    <property type="entry name" value="PPIase_PpiC"/>
</dbReference>
<sequence>MPVQNETSFLDGYQDMVIQIAGVEVTPAVMLACIVAVVCICSVLLVAHTSGRSGKTCSARHILMANEQDLLKAKSRIDGGEDFCKVAKECSTCPSGQSGGSLGCFTPGSMVPAFDRVCFAPDTEVGKLYGPIQTHFGYHLIIVDERSGCEMDVGEGAKNCLKEE</sequence>
<dbReference type="InterPro" id="IPR046357">
    <property type="entry name" value="PPIase_dom_sf"/>
</dbReference>
<feature type="domain" description="PpiC" evidence="4">
    <location>
        <begin position="54"/>
        <end position="145"/>
    </location>
</feature>
<keyword evidence="1 2" id="KW-0413">Isomerase</keyword>
<dbReference type="PROSITE" id="PS50198">
    <property type="entry name" value="PPIC_PPIASE_2"/>
    <property type="match status" value="1"/>
</dbReference>
<evidence type="ECO:0000259" key="4">
    <source>
        <dbReference type="PROSITE" id="PS50198"/>
    </source>
</evidence>
<evidence type="ECO:0000313" key="6">
    <source>
        <dbReference type="Proteomes" id="UP001189429"/>
    </source>
</evidence>
<protein>
    <recommendedName>
        <fullName evidence="2">Peptidyl-prolyl cis-trans isomerase</fullName>
        <ecNumber evidence="2">5.2.1.8</ecNumber>
    </recommendedName>
</protein>
<dbReference type="InterPro" id="IPR052204">
    <property type="entry name" value="PpiC/parvulin_rotamase"/>
</dbReference>
<dbReference type="Gene3D" id="3.10.50.40">
    <property type="match status" value="1"/>
</dbReference>
<keyword evidence="3" id="KW-0472">Membrane</keyword>
<dbReference type="EC" id="5.2.1.8" evidence="2"/>
<dbReference type="PANTHER" id="PTHR43629">
    <property type="entry name" value="PEPTIDYL-PROLYL CIS-TRANS ISOMERASE"/>
    <property type="match status" value="1"/>
</dbReference>
<proteinExistence type="predicted"/>